<dbReference type="Gene3D" id="3.40.50.10690">
    <property type="entry name" value="putative lor/sdh protein like domains"/>
    <property type="match status" value="1"/>
</dbReference>
<dbReference type="Proteomes" id="UP000503447">
    <property type="component" value="Chromosome"/>
</dbReference>
<evidence type="ECO:0000256" key="2">
    <source>
        <dbReference type="ARBA" id="ARBA00022741"/>
    </source>
</evidence>
<dbReference type="EMBL" id="CP053452">
    <property type="protein sequence ID" value="QJW93667.1"/>
    <property type="molecule type" value="Genomic_DNA"/>
</dbReference>
<comment type="cofactor">
    <cofactor evidence="1">
        <name>NAD(+)</name>
        <dbReference type="ChEBI" id="CHEBI:57540"/>
    </cofactor>
</comment>
<keyword evidence="2" id="KW-0547">Nucleotide-binding</keyword>
<dbReference type="InterPro" id="IPR048964">
    <property type="entry name" value="ArgZ/ArgE-like_C_1st"/>
</dbReference>
<gene>
    <name evidence="9" type="ORF">FTUN_1175</name>
</gene>
<dbReference type="InterPro" id="IPR005239">
    <property type="entry name" value="ArgZ/ArgE-like"/>
</dbReference>
<evidence type="ECO:0000259" key="6">
    <source>
        <dbReference type="Pfam" id="PF04455"/>
    </source>
</evidence>
<organism evidence="9 10">
    <name type="scientific">Frigoriglobus tundricola</name>
    <dbReference type="NCBI Taxonomy" id="2774151"/>
    <lineage>
        <taxon>Bacteria</taxon>
        <taxon>Pseudomonadati</taxon>
        <taxon>Planctomycetota</taxon>
        <taxon>Planctomycetia</taxon>
        <taxon>Gemmatales</taxon>
        <taxon>Gemmataceae</taxon>
        <taxon>Frigoriglobus</taxon>
    </lineage>
</organism>
<dbReference type="AlphaFoldDB" id="A0A6M5YHY7"/>
<dbReference type="Pfam" id="PF21571">
    <property type="entry name" value="ArgZ-like_C_1st"/>
    <property type="match status" value="1"/>
</dbReference>
<dbReference type="GO" id="GO:0008473">
    <property type="term" value="F:ornithine cyclodeaminase activity"/>
    <property type="evidence" value="ECO:0007669"/>
    <property type="project" value="UniProtKB-EC"/>
</dbReference>
<evidence type="ECO:0000259" key="8">
    <source>
        <dbReference type="Pfam" id="PF21571"/>
    </source>
</evidence>
<name>A0A6M5YHY7_9BACT</name>
<dbReference type="CDD" id="cd12144">
    <property type="entry name" value="SDH_N_domain"/>
    <property type="match status" value="1"/>
</dbReference>
<dbReference type="Pfam" id="PF21570">
    <property type="entry name" value="ArgZ-like_C_2nd"/>
    <property type="match status" value="1"/>
</dbReference>
<dbReference type="NCBIfam" id="TIGR00300">
    <property type="entry name" value="TIGR00300 family protein"/>
    <property type="match status" value="1"/>
</dbReference>
<evidence type="ECO:0000313" key="10">
    <source>
        <dbReference type="Proteomes" id="UP000503447"/>
    </source>
</evidence>
<feature type="domain" description="LOR/SDH bifunctional enzyme conserved" evidence="6">
    <location>
        <begin position="7"/>
        <end position="104"/>
    </location>
</feature>
<keyword evidence="4" id="KW-0456">Lyase</keyword>
<reference evidence="10" key="1">
    <citation type="submission" date="2020-05" db="EMBL/GenBank/DDBJ databases">
        <title>Frigoriglobus tundricola gen. nov., sp. nov., a psychrotolerant cellulolytic planctomycete of the family Gemmataceae with two divergent copies of 16S rRNA gene.</title>
        <authorList>
            <person name="Kulichevskaya I.S."/>
            <person name="Ivanova A.A."/>
            <person name="Naumoff D.G."/>
            <person name="Beletsky A.V."/>
            <person name="Rijpstra W.I.C."/>
            <person name="Sinninghe Damste J.S."/>
            <person name="Mardanov A.V."/>
            <person name="Ravin N.V."/>
            <person name="Dedysh S.N."/>
        </authorList>
    </citation>
    <scope>NUCLEOTIDE SEQUENCE [LARGE SCALE GENOMIC DNA]</scope>
    <source>
        <strain evidence="10">PL17</strain>
    </source>
</reference>
<evidence type="ECO:0000259" key="7">
    <source>
        <dbReference type="Pfam" id="PF21570"/>
    </source>
</evidence>
<dbReference type="InterPro" id="IPR007545">
    <property type="entry name" value="LOR/SDH_bifunc_enz_cons_dom"/>
</dbReference>
<feature type="domain" description="Arginine dihydrolase ArgZ/ArgE-like C-terminal first subdomain" evidence="8">
    <location>
        <begin position="106"/>
        <end position="188"/>
    </location>
</feature>
<dbReference type="GO" id="GO:0000166">
    <property type="term" value="F:nucleotide binding"/>
    <property type="evidence" value="ECO:0007669"/>
    <property type="project" value="UniProtKB-KW"/>
</dbReference>
<keyword evidence="3" id="KW-0520">NAD</keyword>
<sequence>MSAPLVEHVEMTGHIVDSLLLPKVLDAILSRGGRYHIETLRLGQRQDDPSFVRIEVRADTAEQLEAILAEVHPHGAVPAHPSDCRTVAADIAGAFPDGFYCSTNFRTQVKLAGEWVDVEDQEMDCGIVIDAEGGAARCVPMTAVKVGDRILVGRAGTRVFPPEAEMRRHELFEFMASPVSSERPKAVSVREIAHAMRKTRAAGEKVLAVLGPAVVHTGGGELVAKMVRDGFINVLFAGNALATHDIEQAFYGTSLGVSLDKGLPTDEGHEHHLRTINTIRRIGGIGRAVETGRLTAGIMYECVTRVVPFVLAGSIRDDGPLPEVVTDTLVAQDVMRRLVPGVGFCLMVATTLHSIAVGNLLPAWVKVACVDISPATVTKLMDRGTTQTVGIVSDAEPFLRSLAAELEKGGPV</sequence>
<evidence type="ECO:0000256" key="3">
    <source>
        <dbReference type="ARBA" id="ARBA00023027"/>
    </source>
</evidence>
<evidence type="ECO:0000256" key="4">
    <source>
        <dbReference type="ARBA" id="ARBA00023239"/>
    </source>
</evidence>
<evidence type="ECO:0000256" key="1">
    <source>
        <dbReference type="ARBA" id="ARBA00001911"/>
    </source>
</evidence>
<dbReference type="KEGG" id="ftj:FTUN_1175"/>
<dbReference type="Pfam" id="PF04455">
    <property type="entry name" value="Saccharop_dh_N"/>
    <property type="match status" value="1"/>
</dbReference>
<accession>A0A6M5YHY7</accession>
<feature type="domain" description="Arginine dihydrolase ArgZ/ArgE-like C-terminal second subdomain" evidence="7">
    <location>
        <begin position="191"/>
        <end position="402"/>
    </location>
</feature>
<evidence type="ECO:0000313" key="9">
    <source>
        <dbReference type="EMBL" id="QJW93667.1"/>
    </source>
</evidence>
<keyword evidence="10" id="KW-1185">Reference proteome</keyword>
<dbReference type="InterPro" id="IPR048963">
    <property type="entry name" value="ArgZ/ArgE-like_C_2nd"/>
</dbReference>
<evidence type="ECO:0000256" key="5">
    <source>
        <dbReference type="ARBA" id="ARBA00066346"/>
    </source>
</evidence>
<dbReference type="EC" id="4.3.1.12" evidence="5"/>
<dbReference type="Gene3D" id="2.40.420.10">
    <property type="entry name" value="conserved putative lor/sdh protein from methanococcus maripaludis s2 domain"/>
    <property type="match status" value="1"/>
</dbReference>
<proteinExistence type="predicted"/>
<protein>
    <recommendedName>
        <fullName evidence="5">ornithine cyclodeaminase</fullName>
        <ecNumber evidence="5">4.3.1.12</ecNumber>
    </recommendedName>
</protein>
<dbReference type="RefSeq" id="WP_171469822.1">
    <property type="nucleotide sequence ID" value="NZ_CP053452.2"/>
</dbReference>